<dbReference type="Gene3D" id="1.20.1250.20">
    <property type="entry name" value="MFS general substrate transporter like domains"/>
    <property type="match status" value="2"/>
</dbReference>
<feature type="domain" description="Major facilitator superfamily (MFS) profile" evidence="5">
    <location>
        <begin position="14"/>
        <end position="401"/>
    </location>
</feature>
<feature type="transmembrane region" description="Helical" evidence="4">
    <location>
        <begin position="140"/>
        <end position="166"/>
    </location>
</feature>
<organism evidence="6 7">
    <name type="scientific">Sandaracinobacteroides saxicola</name>
    <dbReference type="NCBI Taxonomy" id="2759707"/>
    <lineage>
        <taxon>Bacteria</taxon>
        <taxon>Pseudomonadati</taxon>
        <taxon>Pseudomonadota</taxon>
        <taxon>Alphaproteobacteria</taxon>
        <taxon>Sphingomonadales</taxon>
        <taxon>Sphingosinicellaceae</taxon>
        <taxon>Sandaracinobacteroides</taxon>
    </lineage>
</organism>
<accession>A0A7G5IGE5</accession>
<dbReference type="KEGG" id="sand:H3309_13995"/>
<name>A0A7G5IGE5_9SPHN</name>
<dbReference type="InterPro" id="IPR050327">
    <property type="entry name" value="Proton-linked_MCT"/>
</dbReference>
<dbReference type="InterPro" id="IPR020846">
    <property type="entry name" value="MFS_dom"/>
</dbReference>
<evidence type="ECO:0000256" key="2">
    <source>
        <dbReference type="ARBA" id="ARBA00022989"/>
    </source>
</evidence>
<feature type="transmembrane region" description="Helical" evidence="4">
    <location>
        <begin position="221"/>
        <end position="244"/>
    </location>
</feature>
<feature type="transmembrane region" description="Helical" evidence="4">
    <location>
        <begin position="12"/>
        <end position="33"/>
    </location>
</feature>
<feature type="transmembrane region" description="Helical" evidence="4">
    <location>
        <begin position="256"/>
        <end position="274"/>
    </location>
</feature>
<feature type="transmembrane region" description="Helical" evidence="4">
    <location>
        <begin position="107"/>
        <end position="128"/>
    </location>
</feature>
<dbReference type="RefSeq" id="WP_182295336.1">
    <property type="nucleotide sequence ID" value="NZ_CP059851.1"/>
</dbReference>
<dbReference type="InterPro" id="IPR011701">
    <property type="entry name" value="MFS"/>
</dbReference>
<evidence type="ECO:0000313" key="6">
    <source>
        <dbReference type="EMBL" id="QMW22437.1"/>
    </source>
</evidence>
<keyword evidence="1 4" id="KW-0812">Transmembrane</keyword>
<keyword evidence="2 4" id="KW-1133">Transmembrane helix</keyword>
<evidence type="ECO:0000259" key="5">
    <source>
        <dbReference type="PROSITE" id="PS50850"/>
    </source>
</evidence>
<feature type="transmembrane region" description="Helical" evidence="4">
    <location>
        <begin position="377"/>
        <end position="397"/>
    </location>
</feature>
<gene>
    <name evidence="6" type="ORF">H3309_13995</name>
</gene>
<proteinExistence type="predicted"/>
<feature type="transmembrane region" description="Helical" evidence="4">
    <location>
        <begin position="53"/>
        <end position="71"/>
    </location>
</feature>
<dbReference type="GO" id="GO:0022857">
    <property type="term" value="F:transmembrane transporter activity"/>
    <property type="evidence" value="ECO:0007669"/>
    <property type="project" value="InterPro"/>
</dbReference>
<evidence type="ECO:0000256" key="3">
    <source>
        <dbReference type="ARBA" id="ARBA00023136"/>
    </source>
</evidence>
<feature type="transmembrane region" description="Helical" evidence="4">
    <location>
        <begin position="281"/>
        <end position="302"/>
    </location>
</feature>
<evidence type="ECO:0000256" key="4">
    <source>
        <dbReference type="SAM" id="Phobius"/>
    </source>
</evidence>
<dbReference type="AlphaFoldDB" id="A0A7G5IGE5"/>
<feature type="transmembrane region" description="Helical" evidence="4">
    <location>
        <begin position="83"/>
        <end position="101"/>
    </location>
</feature>
<feature type="transmembrane region" description="Helical" evidence="4">
    <location>
        <begin position="314"/>
        <end position="334"/>
    </location>
</feature>
<reference evidence="6 7" key="1">
    <citation type="submission" date="2020-07" db="EMBL/GenBank/DDBJ databases">
        <title>Complete genome sequence for Sandaracinobacter sp. M6.</title>
        <authorList>
            <person name="Tang Y."/>
            <person name="Liu Q."/>
            <person name="Guo Z."/>
            <person name="Lei P."/>
            <person name="Huang B."/>
        </authorList>
    </citation>
    <scope>NUCLEOTIDE SEQUENCE [LARGE SCALE GENOMIC DNA]</scope>
    <source>
        <strain evidence="6 7">M6</strain>
    </source>
</reference>
<evidence type="ECO:0000256" key="1">
    <source>
        <dbReference type="ARBA" id="ARBA00022692"/>
    </source>
</evidence>
<keyword evidence="7" id="KW-1185">Reference proteome</keyword>
<dbReference type="Pfam" id="PF07690">
    <property type="entry name" value="MFS_1"/>
    <property type="match status" value="1"/>
</dbReference>
<dbReference type="EMBL" id="CP059851">
    <property type="protein sequence ID" value="QMW22437.1"/>
    <property type="molecule type" value="Genomic_DNA"/>
</dbReference>
<dbReference type="PROSITE" id="PS50850">
    <property type="entry name" value="MFS"/>
    <property type="match status" value="1"/>
</dbReference>
<evidence type="ECO:0000313" key="7">
    <source>
        <dbReference type="Proteomes" id="UP000515292"/>
    </source>
</evidence>
<dbReference type="Proteomes" id="UP000515292">
    <property type="component" value="Chromosome"/>
</dbReference>
<dbReference type="InterPro" id="IPR036259">
    <property type="entry name" value="MFS_trans_sf"/>
</dbReference>
<dbReference type="PANTHER" id="PTHR11360">
    <property type="entry name" value="MONOCARBOXYLATE TRANSPORTER"/>
    <property type="match status" value="1"/>
</dbReference>
<dbReference type="SUPFAM" id="SSF103473">
    <property type="entry name" value="MFS general substrate transporter"/>
    <property type="match status" value="1"/>
</dbReference>
<feature type="transmembrane region" description="Helical" evidence="4">
    <location>
        <begin position="346"/>
        <end position="365"/>
    </location>
</feature>
<sequence>MAGFLGEAKAGGGKLVVAGALCLMLGISALPFYTLGVFVKPVSAEFGWERSTVQAGFTAMVGAMVVVGWLWGVGIDRLGARRVGIISQFGLAAGFLIVSFAPASALGWGLCWALLGALGAGTAPATWTRGVAAAFSDGRGTALGLTLMGTGFAGFLAPVLMTPIVAEHGWRVGYQVLAGAVLLVGVPVAFALYREPVRAAVKGVLSLPGMDVGAVLRGRRFWVMVLVFTAVTFGVGGIIPNLIPLLTDRGMTREEAALYASITGGMVIVGRVVAGMLFDRFWAPGVGAAFLALPAVSCLLLLGDSLPHGLATGIAAAFVGLAAGAEFDLAAFLIARYFGMKRYGTLYSLMGIALLLPAGIAPPVFGAMFDSTGSYDGVLLVCAGLFALAPLLLFTLGKYPRHD</sequence>
<feature type="transmembrane region" description="Helical" evidence="4">
    <location>
        <begin position="172"/>
        <end position="193"/>
    </location>
</feature>
<protein>
    <submittedName>
        <fullName evidence="6">MFS transporter</fullName>
    </submittedName>
</protein>
<keyword evidence="3 4" id="KW-0472">Membrane</keyword>
<dbReference type="PANTHER" id="PTHR11360:SF284">
    <property type="entry name" value="EG:103B4.3 PROTEIN-RELATED"/>
    <property type="match status" value="1"/>
</dbReference>